<dbReference type="PROSITE" id="PS51880">
    <property type="entry name" value="TGS"/>
    <property type="match status" value="1"/>
</dbReference>
<reference evidence="4" key="1">
    <citation type="submission" date="2016-01" db="EMBL/GenBank/DDBJ databases">
        <authorList>
            <person name="Mitreva M."/>
            <person name="Pepin K.H."/>
            <person name="Mihindukulasuriya K.A."/>
            <person name="Fulton R."/>
            <person name="Fronick C."/>
            <person name="O'Laughlin M."/>
            <person name="Miner T."/>
            <person name="Herter B."/>
            <person name="Rosa B.A."/>
            <person name="Cordes M."/>
            <person name="Tomlinson C."/>
            <person name="Wollam A."/>
            <person name="Palsikar V.B."/>
            <person name="Mardis E.R."/>
            <person name="Wilson R.K."/>
        </authorList>
    </citation>
    <scope>NUCLEOTIDE SEQUENCE [LARGE SCALE GENOMIC DNA]</scope>
    <source>
        <strain evidence="4">KA00683</strain>
    </source>
</reference>
<gene>
    <name evidence="3" type="ORF">HMPREF3185_02021</name>
</gene>
<dbReference type="PANTHER" id="PTHR21262:SF31">
    <property type="entry name" value="GTP PYROPHOSPHOKINASE"/>
    <property type="match status" value="1"/>
</dbReference>
<dbReference type="Pfam" id="PF13291">
    <property type="entry name" value="ACT_4"/>
    <property type="match status" value="1"/>
</dbReference>
<protein>
    <submittedName>
        <fullName evidence="3">RelA/SpoT family protein</fullName>
    </submittedName>
</protein>
<evidence type="ECO:0000313" key="4">
    <source>
        <dbReference type="Proteomes" id="UP000070224"/>
    </source>
</evidence>
<organism evidence="3 4">
    <name type="scientific">Porphyromonas somerae</name>
    <dbReference type="NCBI Taxonomy" id="322095"/>
    <lineage>
        <taxon>Bacteria</taxon>
        <taxon>Pseudomonadati</taxon>
        <taxon>Bacteroidota</taxon>
        <taxon>Bacteroidia</taxon>
        <taxon>Bacteroidales</taxon>
        <taxon>Porphyromonadaceae</taxon>
        <taxon>Porphyromonas</taxon>
    </lineage>
</organism>
<dbReference type="InterPro" id="IPR012676">
    <property type="entry name" value="TGS-like"/>
</dbReference>
<comment type="caution">
    <text evidence="3">The sequence shown here is derived from an EMBL/GenBank/DDBJ whole genome shotgun (WGS) entry which is preliminary data.</text>
</comment>
<dbReference type="GO" id="GO:0015969">
    <property type="term" value="P:guanosine tetraphosphate metabolic process"/>
    <property type="evidence" value="ECO:0007669"/>
    <property type="project" value="InterPro"/>
</dbReference>
<dbReference type="InterPro" id="IPR007685">
    <property type="entry name" value="RelA_SpoT"/>
</dbReference>
<dbReference type="Gene3D" id="3.30.70.260">
    <property type="match status" value="1"/>
</dbReference>
<dbReference type="Gene3D" id="3.10.20.30">
    <property type="match status" value="1"/>
</dbReference>
<proteinExistence type="inferred from homology"/>
<dbReference type="CDD" id="cd01668">
    <property type="entry name" value="TGS_RSH"/>
    <property type="match status" value="1"/>
</dbReference>
<dbReference type="SUPFAM" id="SSF81271">
    <property type="entry name" value="TGS-like"/>
    <property type="match status" value="1"/>
</dbReference>
<dbReference type="InterPro" id="IPR033655">
    <property type="entry name" value="TGS_RelA/SpoT"/>
</dbReference>
<dbReference type="OrthoDB" id="9805041at2"/>
<dbReference type="CDD" id="cd05399">
    <property type="entry name" value="NT_Rel-Spo_like"/>
    <property type="match status" value="1"/>
</dbReference>
<dbReference type="InterPro" id="IPR002912">
    <property type="entry name" value="ACT_dom"/>
</dbReference>
<dbReference type="AlphaFoldDB" id="A0A134B0B6"/>
<evidence type="ECO:0000313" key="3">
    <source>
        <dbReference type="EMBL" id="KXB73383.1"/>
    </source>
</evidence>
<dbReference type="Pfam" id="PF04607">
    <property type="entry name" value="RelA_SpoT"/>
    <property type="match status" value="1"/>
</dbReference>
<dbReference type="STRING" id="322095.HMPREF3185_02021"/>
<evidence type="ECO:0000259" key="2">
    <source>
        <dbReference type="PROSITE" id="PS51880"/>
    </source>
</evidence>
<dbReference type="PATRIC" id="fig|322095.3.peg.1993"/>
<comment type="similarity">
    <text evidence="1">Belongs to the RelA/SpoT family.</text>
</comment>
<name>A0A134B0B6_9PORP</name>
<dbReference type="SMART" id="SM00954">
    <property type="entry name" value="RelA_SpoT"/>
    <property type="match status" value="1"/>
</dbReference>
<evidence type="ECO:0000256" key="1">
    <source>
        <dbReference type="ARBA" id="ARBA00007476"/>
    </source>
</evidence>
<dbReference type="FunFam" id="3.10.20.30:FF:000002">
    <property type="entry name" value="GTP pyrophosphokinase (RelA/SpoT)"/>
    <property type="match status" value="1"/>
</dbReference>
<keyword evidence="4" id="KW-1185">Reference proteome</keyword>
<feature type="domain" description="TGS" evidence="2">
    <location>
        <begin position="407"/>
        <end position="468"/>
    </location>
</feature>
<accession>A0A134B0B6</accession>
<dbReference type="Pfam" id="PF13328">
    <property type="entry name" value="HD_4"/>
    <property type="match status" value="1"/>
</dbReference>
<dbReference type="SUPFAM" id="SSF109604">
    <property type="entry name" value="HD-domain/PDEase-like"/>
    <property type="match status" value="1"/>
</dbReference>
<dbReference type="SUPFAM" id="SSF81301">
    <property type="entry name" value="Nucleotidyltransferase"/>
    <property type="match status" value="1"/>
</dbReference>
<dbReference type="InterPro" id="IPR012675">
    <property type="entry name" value="Beta-grasp_dom_sf"/>
</dbReference>
<dbReference type="RefSeq" id="WP_060936065.1">
    <property type="nucleotide sequence ID" value="NZ_KQ960466.1"/>
</dbReference>
<dbReference type="Proteomes" id="UP000070224">
    <property type="component" value="Unassembled WGS sequence"/>
</dbReference>
<dbReference type="Pfam" id="PF02824">
    <property type="entry name" value="TGS"/>
    <property type="match status" value="1"/>
</dbReference>
<dbReference type="Gene3D" id="1.10.3210.10">
    <property type="entry name" value="Hypothetical protein af1432"/>
    <property type="match status" value="1"/>
</dbReference>
<dbReference type="InterPro" id="IPR043519">
    <property type="entry name" value="NT_sf"/>
</dbReference>
<dbReference type="GO" id="GO:0005886">
    <property type="term" value="C:plasma membrane"/>
    <property type="evidence" value="ECO:0007669"/>
    <property type="project" value="TreeGrafter"/>
</dbReference>
<dbReference type="InterPro" id="IPR004095">
    <property type="entry name" value="TGS"/>
</dbReference>
<dbReference type="Gene3D" id="3.30.460.10">
    <property type="entry name" value="Beta Polymerase, domain 2"/>
    <property type="match status" value="1"/>
</dbReference>
<dbReference type="PANTHER" id="PTHR21262">
    <property type="entry name" value="GUANOSINE-3',5'-BIS DIPHOSPHATE 3'-PYROPHOSPHOHYDROLASE"/>
    <property type="match status" value="1"/>
</dbReference>
<sequence>MFSPAQEQQIYHTSRYLLGLLQPRLDRACRLQVRTWLAEALEQGAFVSEAEEIHTIPNFIVQLEVACLIHRELGLNVHSILAVLLYIPFSTGRISPSEIKSVCGEEVLRLLQLLARTSELYMRKEAISSENFHNLLISMAEDMRVVLIIIAYRLYLLRHASMIRRAEDRKELASEVSFLYAPIAHRLGLYKIKGEMEDLCLMYLQPKIYGFITRKLRETKDARDAYIAEFIRVVRETLLRDLQDVSFEMKGRVKSVSSISNKLKKLPFEDIYDVFAIRIIVDVPPERERQVCWQIYSIVTDMYRPNPERLKDWISIPKSNGYESLHTTVLGPENRWVEVQIRSKRMDAIAEQGVAAHWRYKGIRSEGGLDDFLASVREALETVRDDATGEDEKRQTLESSLLTLKAQEIYVFTPKGEIMKLPQGATLLDFAFTIHSRVGARAISGKVNGKNVSLRHQLKNGDNVEILTSPQQSPKPGWLSIVVSPKAKAKIRQLLRAEEEAGIGVAKEMIQRRIKNRKLPFDEAAFIRITLRKGYKTLSEFYRDLTHSKVDVQEFLNLYEQELAAVSLIEAQPSIGSARSAEDFTYQESESESNQINTSEVLILDRGLTGVAYSLAQCCRPLYGDEIFGLVTTRGIKVHRMNCPNAPDMFAHSPHKIICAKWNGESGSSQVASIEVVGRDELSIATNITSLIRKESGVKLRSYSIQSKDGLFHGSFVLYVERREALTVLIKKIRSASGVKHAELASRL</sequence>
<dbReference type="EMBL" id="LSDK01000139">
    <property type="protein sequence ID" value="KXB73383.1"/>
    <property type="molecule type" value="Genomic_DNA"/>
</dbReference>